<proteinExistence type="predicted"/>
<accession>A0A975NCL3</accession>
<dbReference type="Proteomes" id="UP000680839">
    <property type="component" value="Chromosome"/>
</dbReference>
<dbReference type="EMBL" id="CP076134">
    <property type="protein sequence ID" value="QWG12009.1"/>
    <property type="molecule type" value="Genomic_DNA"/>
</dbReference>
<sequence>MVEKVITSPPNVVNFARYRIGRNAAGKAPAISARLCRYCGAALAEGEREDECSSAFNVEDASLRWQAAQILRGLI</sequence>
<evidence type="ECO:0000313" key="2">
    <source>
        <dbReference type="Proteomes" id="UP000680839"/>
    </source>
</evidence>
<evidence type="ECO:0000313" key="1">
    <source>
        <dbReference type="EMBL" id="QWG12009.1"/>
    </source>
</evidence>
<name>A0A975NCL3_9BRAD</name>
<organism evidence="1 2">
    <name type="scientific">Bradyrhizobium sediminis</name>
    <dbReference type="NCBI Taxonomy" id="2840469"/>
    <lineage>
        <taxon>Bacteria</taxon>
        <taxon>Pseudomonadati</taxon>
        <taxon>Pseudomonadota</taxon>
        <taxon>Alphaproteobacteria</taxon>
        <taxon>Hyphomicrobiales</taxon>
        <taxon>Nitrobacteraceae</taxon>
        <taxon>Bradyrhizobium</taxon>
    </lineage>
</organism>
<gene>
    <name evidence="1" type="ORF">KMZ29_20100</name>
</gene>
<dbReference type="RefSeq" id="WP_215620856.1">
    <property type="nucleotide sequence ID" value="NZ_CP076134.1"/>
</dbReference>
<protein>
    <submittedName>
        <fullName evidence="1">Uncharacterized protein</fullName>
    </submittedName>
</protein>
<dbReference type="AlphaFoldDB" id="A0A975NCL3"/>
<reference evidence="1" key="1">
    <citation type="submission" date="2021-06" db="EMBL/GenBank/DDBJ databases">
        <title>Bradyrhizobium sp. S2-20-1 Genome sequencing.</title>
        <authorList>
            <person name="Jin L."/>
        </authorList>
    </citation>
    <scope>NUCLEOTIDE SEQUENCE</scope>
    <source>
        <strain evidence="1">S2-20-1</strain>
    </source>
</reference>